<evidence type="ECO:0000313" key="2">
    <source>
        <dbReference type="EMBL" id="MCF6136829.1"/>
    </source>
</evidence>
<dbReference type="SUPFAM" id="SSF51735">
    <property type="entry name" value="NAD(P)-binding Rossmann-fold domains"/>
    <property type="match status" value="1"/>
</dbReference>
<dbReference type="InterPro" id="IPR001509">
    <property type="entry name" value="Epimerase_deHydtase"/>
</dbReference>
<dbReference type="EMBL" id="JAKIJS010000001">
    <property type="protein sequence ID" value="MCF6136829.1"/>
    <property type="molecule type" value="Genomic_DNA"/>
</dbReference>
<sequence length="235" mass="26241">MTNVLITGGAGEVGLTLTKEFIKEGIDVYGIDDINREEHEELAYLGRNALYHFTNKSITCVDFTQFEPVDVIFHLGQRSPSTNKYSDLRTTFKNQKKNTELIVNFASTCGATVVLVSTLDVYGEQLADPNPNIEIPLPRSLYGSYMLSEETFLVSSATANDVKYCILRIPPIDGFNNLIEKRCQGIDEIEKAGVSSQCRELINGQSISKKKLVDYCFSILNGGIEEKVITLFNKY</sequence>
<protein>
    <submittedName>
        <fullName evidence="2">NAD(P)-dependent oxidoreductase</fullName>
    </submittedName>
</protein>
<proteinExistence type="predicted"/>
<dbReference type="InterPro" id="IPR050177">
    <property type="entry name" value="Lipid_A_modif_metabolic_enz"/>
</dbReference>
<organism evidence="2 3">
    <name type="scientific">Pseudalkalibacillus berkeleyi</name>
    <dbReference type="NCBI Taxonomy" id="1069813"/>
    <lineage>
        <taxon>Bacteria</taxon>
        <taxon>Bacillati</taxon>
        <taxon>Bacillota</taxon>
        <taxon>Bacilli</taxon>
        <taxon>Bacillales</taxon>
        <taxon>Fictibacillaceae</taxon>
        <taxon>Pseudalkalibacillus</taxon>
    </lineage>
</organism>
<keyword evidence="3" id="KW-1185">Reference proteome</keyword>
<comment type="caution">
    <text evidence="2">The sequence shown here is derived from an EMBL/GenBank/DDBJ whole genome shotgun (WGS) entry which is preliminary data.</text>
</comment>
<dbReference type="Pfam" id="PF01370">
    <property type="entry name" value="Epimerase"/>
    <property type="match status" value="1"/>
</dbReference>
<dbReference type="PANTHER" id="PTHR43245">
    <property type="entry name" value="BIFUNCTIONAL POLYMYXIN RESISTANCE PROTEIN ARNA"/>
    <property type="match status" value="1"/>
</dbReference>
<dbReference type="RefSeq" id="WP_236331915.1">
    <property type="nucleotide sequence ID" value="NZ_JAKIJS010000001.1"/>
</dbReference>
<reference evidence="2 3" key="1">
    <citation type="submission" date="2022-01" db="EMBL/GenBank/DDBJ databases">
        <title>Alkalihalobacillus sp. EGI L200015, a novel bacterium isolated from a salt lake sediment.</title>
        <authorList>
            <person name="Gao L."/>
            <person name="Fang B.-Z."/>
            <person name="Li W.-J."/>
        </authorList>
    </citation>
    <scope>NUCLEOTIDE SEQUENCE [LARGE SCALE GENOMIC DNA]</scope>
    <source>
        <strain evidence="2 3">KCTC 12718</strain>
    </source>
</reference>
<name>A0ABS9GYV4_9BACL</name>
<dbReference type="InterPro" id="IPR036291">
    <property type="entry name" value="NAD(P)-bd_dom_sf"/>
</dbReference>
<evidence type="ECO:0000313" key="3">
    <source>
        <dbReference type="Proteomes" id="UP001649381"/>
    </source>
</evidence>
<evidence type="ECO:0000259" key="1">
    <source>
        <dbReference type="Pfam" id="PF01370"/>
    </source>
</evidence>
<feature type="domain" description="NAD-dependent epimerase/dehydratase" evidence="1">
    <location>
        <begin position="4"/>
        <end position="170"/>
    </location>
</feature>
<gene>
    <name evidence="2" type="ORF">L2716_03740</name>
</gene>
<dbReference type="Proteomes" id="UP001649381">
    <property type="component" value="Unassembled WGS sequence"/>
</dbReference>
<dbReference type="Gene3D" id="3.40.50.720">
    <property type="entry name" value="NAD(P)-binding Rossmann-like Domain"/>
    <property type="match status" value="1"/>
</dbReference>
<accession>A0ABS9GYV4</accession>